<feature type="signal peptide" evidence="2">
    <location>
        <begin position="1"/>
        <end position="22"/>
    </location>
</feature>
<keyword evidence="2" id="KW-0732">Signal</keyword>
<dbReference type="RefSeq" id="WP_135440804.1">
    <property type="nucleotide sequence ID" value="NZ_SRLE01000001.1"/>
</dbReference>
<reference evidence="4 5" key="1">
    <citation type="submission" date="2019-04" db="EMBL/GenBank/DDBJ databases">
        <title>Taxonomy of novel Haliea sp. from mangrove soil of West Coast of India.</title>
        <authorList>
            <person name="Verma A."/>
            <person name="Kumar P."/>
            <person name="Krishnamurthi S."/>
        </authorList>
    </citation>
    <scope>NUCLEOTIDE SEQUENCE [LARGE SCALE GENOMIC DNA]</scope>
    <source>
        <strain evidence="4 5">SAOS-164</strain>
    </source>
</reference>
<dbReference type="PANTHER" id="PTHR22946">
    <property type="entry name" value="DIENELACTONE HYDROLASE DOMAIN-CONTAINING PROTEIN-RELATED"/>
    <property type="match status" value="1"/>
</dbReference>
<dbReference type="GO" id="GO:0052689">
    <property type="term" value="F:carboxylic ester hydrolase activity"/>
    <property type="evidence" value="ECO:0007669"/>
    <property type="project" value="UniProtKB-ARBA"/>
</dbReference>
<feature type="domain" description="PET hydrolase/cutinase-like" evidence="3">
    <location>
        <begin position="75"/>
        <end position="274"/>
    </location>
</feature>
<evidence type="ECO:0000313" key="4">
    <source>
        <dbReference type="EMBL" id="TGD76227.1"/>
    </source>
</evidence>
<dbReference type="Pfam" id="PF12740">
    <property type="entry name" value="PETase"/>
    <property type="match status" value="1"/>
</dbReference>
<evidence type="ECO:0000256" key="2">
    <source>
        <dbReference type="SAM" id="SignalP"/>
    </source>
</evidence>
<dbReference type="SUPFAM" id="SSF53474">
    <property type="entry name" value="alpha/beta-Hydrolases"/>
    <property type="match status" value="1"/>
</dbReference>
<feature type="chain" id="PRO_5021193325" description="PET hydrolase/cutinase-like domain-containing protein" evidence="2">
    <location>
        <begin position="23"/>
        <end position="385"/>
    </location>
</feature>
<dbReference type="OrthoDB" id="9814760at2"/>
<proteinExistence type="predicted"/>
<dbReference type="InterPro" id="IPR041127">
    <property type="entry name" value="PET_hydrolase/cutinase-like"/>
</dbReference>
<dbReference type="InterPro" id="IPR050261">
    <property type="entry name" value="FrsA_esterase"/>
</dbReference>
<dbReference type="InterPro" id="IPR029058">
    <property type="entry name" value="AB_hydrolase_fold"/>
</dbReference>
<dbReference type="Gene3D" id="3.40.50.1820">
    <property type="entry name" value="alpha/beta hydrolase"/>
    <property type="match status" value="1"/>
</dbReference>
<keyword evidence="5" id="KW-1185">Reference proteome</keyword>
<accession>A0A4Z0MA04</accession>
<dbReference type="Proteomes" id="UP000298050">
    <property type="component" value="Unassembled WGS sequence"/>
</dbReference>
<evidence type="ECO:0000256" key="1">
    <source>
        <dbReference type="ARBA" id="ARBA00022801"/>
    </source>
</evidence>
<organism evidence="4 5">
    <name type="scientific">Mangrovimicrobium sediminis</name>
    <dbReference type="NCBI Taxonomy" id="2562682"/>
    <lineage>
        <taxon>Bacteria</taxon>
        <taxon>Pseudomonadati</taxon>
        <taxon>Pseudomonadota</taxon>
        <taxon>Gammaproteobacteria</taxon>
        <taxon>Cellvibrionales</taxon>
        <taxon>Halieaceae</taxon>
        <taxon>Mangrovimicrobium</taxon>
    </lineage>
</organism>
<dbReference type="PANTHER" id="PTHR22946:SF9">
    <property type="entry name" value="POLYKETIDE TRANSFERASE AF380"/>
    <property type="match status" value="1"/>
</dbReference>
<protein>
    <recommendedName>
        <fullName evidence="3">PET hydrolase/cutinase-like domain-containing protein</fullName>
    </recommendedName>
</protein>
<evidence type="ECO:0000313" key="5">
    <source>
        <dbReference type="Proteomes" id="UP000298050"/>
    </source>
</evidence>
<name>A0A4Z0MA04_9GAMM</name>
<dbReference type="EMBL" id="SRLE01000001">
    <property type="protein sequence ID" value="TGD76227.1"/>
    <property type="molecule type" value="Genomic_DNA"/>
</dbReference>
<keyword evidence="1" id="KW-0378">Hydrolase</keyword>
<dbReference type="AlphaFoldDB" id="A0A4Z0MA04"/>
<sequence>MKKRWIALVLLLFLAVAGYWFATVPASPVPAGSASAARLQPGLYAVVVDDFHAEDASRATPPNRDISGHPGRVLDGEIWRPQSPAQPGPLVVYSHGFMSYHREGVYLAQFLASRGYTVIAVDYPLTGMAGPGDPLVTDVVNQPGDISFLIDTLLARNSDPQDVLHGSIDPGRIAAVGVSLGGLTTTLVSFHPRLKDPRIRAAVSIAGPTTLLAPAFFTDMQLPYLMLYGDADVIVPYADNALPVLQERPGTLLVTLKNASHAGFAQPAATIMRFVANPDTVGCRAVSSGLAEEMAGDTAALIAALGDASDGINIHAELRVCTDPPPPTSMPAARQHMFTTLAVSAFLDSVFAADAPAREAANQFLRQTLGVENAGELSVTTTTGQ</sequence>
<evidence type="ECO:0000259" key="3">
    <source>
        <dbReference type="Pfam" id="PF12740"/>
    </source>
</evidence>
<comment type="caution">
    <text evidence="4">The sequence shown here is derived from an EMBL/GenBank/DDBJ whole genome shotgun (WGS) entry which is preliminary data.</text>
</comment>
<gene>
    <name evidence="4" type="ORF">E4634_01395</name>
</gene>